<dbReference type="PANTHER" id="PTHR22775">
    <property type="entry name" value="SORTING NEXIN"/>
    <property type="match status" value="1"/>
</dbReference>
<dbReference type="AlphaFoldDB" id="A0A5B0N966"/>
<dbReference type="OrthoDB" id="431557at2759"/>
<evidence type="ECO:0000313" key="4">
    <source>
        <dbReference type="EMBL" id="KAA1092304.1"/>
    </source>
</evidence>
<feature type="region of interest" description="Disordered" evidence="1">
    <location>
        <begin position="439"/>
        <end position="458"/>
    </location>
</feature>
<keyword evidence="5" id="KW-1185">Reference proteome</keyword>
<name>A0A5B0N966_PUCGR</name>
<dbReference type="SMART" id="SM00313">
    <property type="entry name" value="PXA"/>
    <property type="match status" value="1"/>
</dbReference>
<feature type="region of interest" description="Disordered" evidence="1">
    <location>
        <begin position="323"/>
        <end position="353"/>
    </location>
</feature>
<feature type="compositionally biased region" description="Pro residues" evidence="1">
    <location>
        <begin position="440"/>
        <end position="458"/>
    </location>
</feature>
<evidence type="ECO:0000313" key="6">
    <source>
        <dbReference type="Proteomes" id="UP000325313"/>
    </source>
</evidence>
<dbReference type="PANTHER" id="PTHR22775:SF3">
    <property type="entry name" value="SORTING NEXIN-13"/>
    <property type="match status" value="1"/>
</dbReference>
<evidence type="ECO:0000313" key="5">
    <source>
        <dbReference type="Proteomes" id="UP000324748"/>
    </source>
</evidence>
<dbReference type="GO" id="GO:0035091">
    <property type="term" value="F:phosphatidylinositol binding"/>
    <property type="evidence" value="ECO:0007669"/>
    <property type="project" value="TreeGrafter"/>
</dbReference>
<evidence type="ECO:0000313" key="3">
    <source>
        <dbReference type="EMBL" id="KAA1084309.1"/>
    </source>
</evidence>
<dbReference type="Pfam" id="PF02194">
    <property type="entry name" value="PXA"/>
    <property type="match status" value="1"/>
</dbReference>
<dbReference type="Proteomes" id="UP000324748">
    <property type="component" value="Unassembled WGS sequence"/>
</dbReference>
<feature type="compositionally biased region" description="Basic and acidic residues" evidence="1">
    <location>
        <begin position="339"/>
        <end position="353"/>
    </location>
</feature>
<gene>
    <name evidence="3" type="ORF">PGT21_024032</name>
    <name evidence="4" type="ORF">PGTUg99_017226</name>
</gene>
<dbReference type="EMBL" id="VDEP01000376">
    <property type="protein sequence ID" value="KAA1092304.1"/>
    <property type="molecule type" value="Genomic_DNA"/>
</dbReference>
<comment type="caution">
    <text evidence="3">The sequence shown here is derived from an EMBL/GenBank/DDBJ whole genome shotgun (WGS) entry which is preliminary data.</text>
</comment>
<proteinExistence type="predicted"/>
<dbReference type="InterPro" id="IPR003114">
    <property type="entry name" value="Phox_assoc"/>
</dbReference>
<evidence type="ECO:0000259" key="2">
    <source>
        <dbReference type="PROSITE" id="PS51207"/>
    </source>
</evidence>
<organism evidence="3 5">
    <name type="scientific">Puccinia graminis f. sp. tritici</name>
    <dbReference type="NCBI Taxonomy" id="56615"/>
    <lineage>
        <taxon>Eukaryota</taxon>
        <taxon>Fungi</taxon>
        <taxon>Dikarya</taxon>
        <taxon>Basidiomycota</taxon>
        <taxon>Pucciniomycotina</taxon>
        <taxon>Pucciniomycetes</taxon>
        <taxon>Pucciniales</taxon>
        <taxon>Pucciniaceae</taxon>
        <taxon>Puccinia</taxon>
    </lineage>
</organism>
<dbReference type="EMBL" id="VSWC01000118">
    <property type="protein sequence ID" value="KAA1084309.1"/>
    <property type="molecule type" value="Genomic_DNA"/>
</dbReference>
<reference evidence="5 6" key="1">
    <citation type="submission" date="2019-05" db="EMBL/GenBank/DDBJ databases">
        <title>Emergence of the Ug99 lineage of the wheat stem rust pathogen through somatic hybridization.</title>
        <authorList>
            <person name="Li F."/>
            <person name="Upadhyaya N.M."/>
            <person name="Sperschneider J."/>
            <person name="Matny O."/>
            <person name="Nguyen-Phuc H."/>
            <person name="Mago R."/>
            <person name="Raley C."/>
            <person name="Miller M.E."/>
            <person name="Silverstein K.A.T."/>
            <person name="Henningsen E."/>
            <person name="Hirsch C.D."/>
            <person name="Visser B."/>
            <person name="Pretorius Z.A."/>
            <person name="Steffenson B.J."/>
            <person name="Schwessinger B."/>
            <person name="Dodds P.N."/>
            <person name="Figueroa M."/>
        </authorList>
    </citation>
    <scope>NUCLEOTIDE SEQUENCE [LARGE SCALE GENOMIC DNA]</scope>
    <source>
        <strain evidence="3">21-0</strain>
        <strain evidence="4 6">Ug99</strain>
    </source>
</reference>
<sequence>MRELLEQLSQLAIKLFILTWYSPLTNSPTPKLHQPFIRHINTIITTSKLSCQTNTNTIINLLLLQLPLTINRHLEYIQTIQALTTTEQHDFNTLFIQLHPHPALIKTTTTTTTVTVSPSYLRLLIEAILKILLPKNDYDSEPERLIIRETILNLLLLPLFTTLSQPAQIHRLLLSNLSPPNHPAPSPPLPQDSHKHANPGFFFLLRPFGDLINSLGLLLLHLPPLLGAFILLLSAPPPIPLNHSLLNNTHLFLPLLDLTFTLLGKPGHLGQLFWLLKIVVRLFHRLLLKIVVRVLYDHLLSPSATTKHLQAVLALLHSLDQSPAATSSPSSSSSEEEEAGRTRREETWTDDESQAKVEELLASYLSRPLFTLLNPPAPLLSNDMDQQEEEEEEEEEELIKRRFVRLALARTVNSSVANQALLLELLDLFSVALFPQIIEPTPPPSSSPASSSPPPIIH</sequence>
<dbReference type="Proteomes" id="UP000325313">
    <property type="component" value="Unassembled WGS sequence"/>
</dbReference>
<protein>
    <recommendedName>
        <fullName evidence="2">PXA domain-containing protein</fullName>
    </recommendedName>
</protein>
<accession>A0A5B0N966</accession>
<dbReference type="PROSITE" id="PS51207">
    <property type="entry name" value="PXA"/>
    <property type="match status" value="1"/>
</dbReference>
<feature type="domain" description="PXA" evidence="2">
    <location>
        <begin position="1"/>
        <end position="181"/>
    </location>
</feature>
<feature type="compositionally biased region" description="Low complexity" evidence="1">
    <location>
        <begin position="323"/>
        <end position="333"/>
    </location>
</feature>
<evidence type="ECO:0000256" key="1">
    <source>
        <dbReference type="SAM" id="MobiDB-lite"/>
    </source>
</evidence>